<evidence type="ECO:0000313" key="14">
    <source>
        <dbReference type="Proteomes" id="UP001168972"/>
    </source>
</evidence>
<dbReference type="GO" id="GO:0002009">
    <property type="term" value="P:morphogenesis of an epithelium"/>
    <property type="evidence" value="ECO:0007669"/>
    <property type="project" value="UniProtKB-ARBA"/>
</dbReference>
<feature type="compositionally biased region" description="Low complexity" evidence="10">
    <location>
        <begin position="347"/>
        <end position="418"/>
    </location>
</feature>
<dbReference type="GO" id="GO:0042051">
    <property type="term" value="P:compound eye photoreceptor development"/>
    <property type="evidence" value="ECO:0007669"/>
    <property type="project" value="UniProtKB-ARBA"/>
</dbReference>
<keyword evidence="6" id="KW-0805">Transcription regulation</keyword>
<dbReference type="AlphaFoldDB" id="A0AA39KZU2"/>
<feature type="region of interest" description="Disordered" evidence="10">
    <location>
        <begin position="187"/>
        <end position="223"/>
    </location>
</feature>
<feature type="compositionally biased region" description="Low complexity" evidence="10">
    <location>
        <begin position="261"/>
        <end position="277"/>
    </location>
</feature>
<dbReference type="Pfam" id="PF00096">
    <property type="entry name" value="zf-C2H2"/>
    <property type="match status" value="1"/>
</dbReference>
<dbReference type="CDD" id="cd18315">
    <property type="entry name" value="BTB_POZ_BAB-like"/>
    <property type="match status" value="1"/>
</dbReference>
<evidence type="ECO:0008006" key="15">
    <source>
        <dbReference type="Google" id="ProtNLM"/>
    </source>
</evidence>
<evidence type="ECO:0000256" key="5">
    <source>
        <dbReference type="ARBA" id="ARBA00022833"/>
    </source>
</evidence>
<organism evidence="13 14">
    <name type="scientific">Microctonus hyperodae</name>
    <name type="common">Parasitoid wasp</name>
    <dbReference type="NCBI Taxonomy" id="165561"/>
    <lineage>
        <taxon>Eukaryota</taxon>
        <taxon>Metazoa</taxon>
        <taxon>Ecdysozoa</taxon>
        <taxon>Arthropoda</taxon>
        <taxon>Hexapoda</taxon>
        <taxon>Insecta</taxon>
        <taxon>Pterygota</taxon>
        <taxon>Neoptera</taxon>
        <taxon>Endopterygota</taxon>
        <taxon>Hymenoptera</taxon>
        <taxon>Apocrita</taxon>
        <taxon>Ichneumonoidea</taxon>
        <taxon>Braconidae</taxon>
        <taxon>Euphorinae</taxon>
        <taxon>Microctonus</taxon>
    </lineage>
</organism>
<evidence type="ECO:0000256" key="2">
    <source>
        <dbReference type="ARBA" id="ARBA00022723"/>
    </source>
</evidence>
<feature type="compositionally biased region" description="Basic residues" evidence="10">
    <location>
        <begin position="443"/>
        <end position="452"/>
    </location>
</feature>
<evidence type="ECO:0000256" key="3">
    <source>
        <dbReference type="ARBA" id="ARBA00022737"/>
    </source>
</evidence>
<dbReference type="InterPro" id="IPR011333">
    <property type="entry name" value="SKP1/BTB/POZ_sf"/>
</dbReference>
<feature type="compositionally biased region" description="Basic and acidic residues" evidence="10">
    <location>
        <begin position="280"/>
        <end position="294"/>
    </location>
</feature>
<dbReference type="Proteomes" id="UP001168972">
    <property type="component" value="Unassembled WGS sequence"/>
</dbReference>
<dbReference type="Gene3D" id="3.30.160.60">
    <property type="entry name" value="Classic Zinc Finger"/>
    <property type="match status" value="1"/>
</dbReference>
<dbReference type="GO" id="GO:0045466">
    <property type="term" value="P:R7 cell differentiation"/>
    <property type="evidence" value="ECO:0007669"/>
    <property type="project" value="UniProtKB-ARBA"/>
</dbReference>
<keyword evidence="5" id="KW-0862">Zinc</keyword>
<dbReference type="GO" id="GO:0008270">
    <property type="term" value="F:zinc ion binding"/>
    <property type="evidence" value="ECO:0007669"/>
    <property type="project" value="UniProtKB-KW"/>
</dbReference>
<dbReference type="GO" id="GO:0061061">
    <property type="term" value="P:muscle structure development"/>
    <property type="evidence" value="ECO:0007669"/>
    <property type="project" value="UniProtKB-ARBA"/>
</dbReference>
<evidence type="ECO:0000256" key="8">
    <source>
        <dbReference type="ARBA" id="ARBA00023242"/>
    </source>
</evidence>
<reference evidence="13" key="2">
    <citation type="submission" date="2023-03" db="EMBL/GenBank/DDBJ databases">
        <authorList>
            <person name="Inwood S.N."/>
            <person name="Skelly J.G."/>
            <person name="Guhlin J."/>
            <person name="Harrop T.W.R."/>
            <person name="Goldson S.G."/>
            <person name="Dearden P.K."/>
        </authorList>
    </citation>
    <scope>NUCLEOTIDE SEQUENCE</scope>
    <source>
        <strain evidence="13">Lincoln</strain>
        <tissue evidence="13">Whole body</tissue>
    </source>
</reference>
<evidence type="ECO:0000259" key="11">
    <source>
        <dbReference type="PROSITE" id="PS50097"/>
    </source>
</evidence>
<dbReference type="SMART" id="SM00355">
    <property type="entry name" value="ZnF_C2H2"/>
    <property type="match status" value="2"/>
</dbReference>
<feature type="domain" description="C2H2-type" evidence="12">
    <location>
        <begin position="520"/>
        <end position="548"/>
    </location>
</feature>
<evidence type="ECO:0000256" key="6">
    <source>
        <dbReference type="ARBA" id="ARBA00023015"/>
    </source>
</evidence>
<dbReference type="InterPro" id="IPR013087">
    <property type="entry name" value="Znf_C2H2_type"/>
</dbReference>
<keyword evidence="2" id="KW-0479">Metal-binding</keyword>
<feature type="region of interest" description="Disordered" evidence="10">
    <location>
        <begin position="246"/>
        <end position="463"/>
    </location>
</feature>
<evidence type="ECO:0000256" key="9">
    <source>
        <dbReference type="PROSITE-ProRule" id="PRU00042"/>
    </source>
</evidence>
<feature type="compositionally biased region" description="Polar residues" evidence="10">
    <location>
        <begin position="419"/>
        <end position="433"/>
    </location>
</feature>
<dbReference type="GO" id="GO:0005634">
    <property type="term" value="C:nucleus"/>
    <property type="evidence" value="ECO:0007669"/>
    <property type="project" value="UniProtKB-SubCell"/>
</dbReference>
<dbReference type="InterPro" id="IPR000210">
    <property type="entry name" value="BTB/POZ_dom"/>
</dbReference>
<dbReference type="SUPFAM" id="SSF54695">
    <property type="entry name" value="POZ domain"/>
    <property type="match status" value="1"/>
</dbReference>
<dbReference type="SUPFAM" id="SSF57667">
    <property type="entry name" value="beta-beta-alpha zinc fingers"/>
    <property type="match status" value="1"/>
</dbReference>
<accession>A0AA39KZU2</accession>
<dbReference type="GO" id="GO:0048477">
    <property type="term" value="P:oogenesis"/>
    <property type="evidence" value="ECO:0007669"/>
    <property type="project" value="UniProtKB-ARBA"/>
</dbReference>
<dbReference type="PANTHER" id="PTHR23110:SF82">
    <property type="entry name" value="PROTEIN TRAMTRACK, ALPHA ISOFORM"/>
    <property type="match status" value="1"/>
</dbReference>
<dbReference type="Pfam" id="PF00651">
    <property type="entry name" value="BTB"/>
    <property type="match status" value="1"/>
</dbReference>
<dbReference type="PROSITE" id="PS00028">
    <property type="entry name" value="ZINC_FINGER_C2H2_1"/>
    <property type="match status" value="1"/>
</dbReference>
<evidence type="ECO:0000256" key="7">
    <source>
        <dbReference type="ARBA" id="ARBA00023163"/>
    </source>
</evidence>
<dbReference type="GO" id="GO:0006357">
    <property type="term" value="P:regulation of transcription by RNA polymerase II"/>
    <property type="evidence" value="ECO:0007669"/>
    <property type="project" value="TreeGrafter"/>
</dbReference>
<gene>
    <name evidence="13" type="ORF">PV327_005439</name>
</gene>
<keyword evidence="4 9" id="KW-0863">Zinc-finger</keyword>
<feature type="domain" description="BTB" evidence="11">
    <location>
        <begin position="47"/>
        <end position="112"/>
    </location>
</feature>
<dbReference type="InterPro" id="IPR036236">
    <property type="entry name" value="Znf_C2H2_sf"/>
</dbReference>
<proteinExistence type="predicted"/>
<evidence type="ECO:0000256" key="4">
    <source>
        <dbReference type="ARBA" id="ARBA00022771"/>
    </source>
</evidence>
<evidence type="ECO:0000313" key="13">
    <source>
        <dbReference type="EMBL" id="KAK0179711.1"/>
    </source>
</evidence>
<evidence type="ECO:0000256" key="10">
    <source>
        <dbReference type="SAM" id="MobiDB-lite"/>
    </source>
</evidence>
<comment type="caution">
    <text evidence="13">The sequence shown here is derived from an EMBL/GenBank/DDBJ whole genome shotgun (WGS) entry which is preliminary data.</text>
</comment>
<evidence type="ECO:0000256" key="1">
    <source>
        <dbReference type="ARBA" id="ARBA00004123"/>
    </source>
</evidence>
<dbReference type="FunFam" id="3.30.160.60:FF:000100">
    <property type="entry name" value="Zinc finger 45-like"/>
    <property type="match status" value="1"/>
</dbReference>
<feature type="compositionally biased region" description="Polar residues" evidence="10">
    <location>
        <begin position="309"/>
        <end position="323"/>
    </location>
</feature>
<dbReference type="SMART" id="SM00225">
    <property type="entry name" value="BTB"/>
    <property type="match status" value="1"/>
</dbReference>
<protein>
    <recommendedName>
        <fullName evidence="15">BTB domain-containing protein</fullName>
    </recommendedName>
</protein>
<feature type="compositionally biased region" description="Basic and acidic residues" evidence="10">
    <location>
        <begin position="324"/>
        <end position="338"/>
    </location>
</feature>
<reference evidence="13" key="1">
    <citation type="journal article" date="2023" name="bioRxiv">
        <title>Scaffold-level genome assemblies of two parasitoid biocontrol wasps reveal the parthenogenesis mechanism and an associated novel virus.</title>
        <authorList>
            <person name="Inwood S."/>
            <person name="Skelly J."/>
            <person name="Guhlin J."/>
            <person name="Harrop T."/>
            <person name="Goldson S."/>
            <person name="Dearden P."/>
        </authorList>
    </citation>
    <scope>NUCLEOTIDE SEQUENCE</scope>
    <source>
        <strain evidence="13">Lincoln</strain>
        <tissue evidence="13">Whole body</tissue>
    </source>
</reference>
<dbReference type="InterPro" id="IPR051095">
    <property type="entry name" value="Dros_DevTransReg"/>
</dbReference>
<dbReference type="PROSITE" id="PS50097">
    <property type="entry name" value="BTB"/>
    <property type="match status" value="1"/>
</dbReference>
<name>A0AA39KZU2_MICHY</name>
<keyword evidence="3" id="KW-0677">Repeat</keyword>
<evidence type="ECO:0000259" key="12">
    <source>
        <dbReference type="PROSITE" id="PS50157"/>
    </source>
</evidence>
<dbReference type="EMBL" id="JAQQBR010000003">
    <property type="protein sequence ID" value="KAK0179711.1"/>
    <property type="molecule type" value="Genomic_DNA"/>
</dbReference>
<sequence length="561" mass="60944">MLADINGNLADLRSEAMASQRFCLRWNNHQSNLLSVFDQLLHDEAFVDVTLAVEGQLLRAHKMVLSACSPYFQALFVGHPDKHPIVILKDVPYVDMRSLLDFMYRGEVSVDQERLTAFLRVAESLRIKGLTEVNEDKCDLPSITSSLLGNQNTVPPPPPNLHRINQIGPHHHVAQKRFHHMSSHPLLGSALTAPKRKRGRPRKLSGSSDTPIGEGSLGQDLQSSAADLVQGSPEMMEMKMGIDFQSETSTGATGGGGGNGNANNSGSNHSASSTPGSITGRKDEPMENGERDTPEPVTPKIKREPEPTPSTSAQEYTSSGSNKSDTETSWKEKGKGRDNSLNNTGKTNSPSTQSATSQSGTSSPRLTPTTTSSSSSAATPTTLSTNTLSSSSTTTTTTTTTSSARSSSASPATSRGGTQTQSTNASNANQTEGAMSAPTGRQVPKRRMRRRATSQSQDPAEQLTEMSVRGLNLFRYASISEGVYQCTECAKLDIQKTFKNKYSFQRHAFLYHEGHQRKVFPCPVCGKEFSRPDKMKNHMKTVHDCFMPKDCVMPFGFFLPP</sequence>
<keyword evidence="7" id="KW-0804">Transcription</keyword>
<dbReference type="PROSITE" id="PS50157">
    <property type="entry name" value="ZINC_FINGER_C2H2_2"/>
    <property type="match status" value="1"/>
</dbReference>
<feature type="compositionally biased region" description="Basic residues" evidence="10">
    <location>
        <begin position="194"/>
        <end position="203"/>
    </location>
</feature>
<dbReference type="PANTHER" id="PTHR23110">
    <property type="entry name" value="BTB DOMAIN TRANSCRIPTION FACTOR"/>
    <property type="match status" value="1"/>
</dbReference>
<dbReference type="GO" id="GO:0045165">
    <property type="term" value="P:cell fate commitment"/>
    <property type="evidence" value="ECO:0007669"/>
    <property type="project" value="UniProtKB-ARBA"/>
</dbReference>
<dbReference type="FunFam" id="3.30.710.10:FF:000091">
    <property type="entry name" value="Lola, isoform F"/>
    <property type="match status" value="1"/>
</dbReference>
<keyword evidence="14" id="KW-1185">Reference proteome</keyword>
<comment type="subcellular location">
    <subcellularLocation>
        <location evidence="1">Nucleus</location>
    </subcellularLocation>
</comment>
<keyword evidence="8" id="KW-0539">Nucleus</keyword>
<dbReference type="Gene3D" id="3.30.710.10">
    <property type="entry name" value="Potassium Channel Kv1.1, Chain A"/>
    <property type="match status" value="1"/>
</dbReference>